<evidence type="ECO:0000313" key="3">
    <source>
        <dbReference type="Proteomes" id="UP001156870"/>
    </source>
</evidence>
<gene>
    <name evidence="2" type="ORF">GCM10007877_29090</name>
</gene>
<comment type="caution">
    <text evidence="2">The sequence shown here is derived from an EMBL/GenBank/DDBJ whole genome shotgun (WGS) entry which is preliminary data.</text>
</comment>
<keyword evidence="3" id="KW-1185">Reference proteome</keyword>
<evidence type="ECO:0000256" key="1">
    <source>
        <dbReference type="SAM" id="MobiDB-lite"/>
    </source>
</evidence>
<protein>
    <submittedName>
        <fullName evidence="2">Uncharacterized protein</fullName>
    </submittedName>
</protein>
<evidence type="ECO:0000313" key="2">
    <source>
        <dbReference type="EMBL" id="GLS27190.1"/>
    </source>
</evidence>
<sequence length="558" mass="62813">MKSTLLSIIGLATCSLFAHITVGLEYEKLVYLSDGQGNYLELSIDESITHATAHAVEENATGLYLRTSQLGNNTTDNKKRSCFLLEASYKPGYFLMQSPENQSGNLKPISFQWTQTPLESRNIEPSTFCYENGMLHTHDRSSPKPLFFNSDHQYGIGADDDRNWGDSKLQDYHAISLVGLDSYTISASSTSTAPGKKTLLSLSKQEEPVFKEYDFWQQMDHEPLEAEWKFDHVSPPFFTIMNAANHRFLVKDRDSGHLSLVENKALSGKNDGALWRVNMINSTGDFTLINKQVISSNGDIPSYHTLNINLDERVELENGLLEYTAKTQQRSFEAPYDTAFLFNLNERYIPLTLSVEDIVKNNSIMRLANGLPVDNLMIAAARENNISSRRRYKIRIDDRGYDSQYTFIEQINSNLEDVAWEGGRSLEDLVDQLPLASKDSKITSQLVRQQLTENQLTHRYCSTDTKNNSGQMTILTGDRTAKKRAPTIIWLNEGYDPSGTHTQIDQDGKVLRVTLESGEELKKNESFAFLLKKHNPDGGTTHTLFDPSKPAPKPAAAP</sequence>
<dbReference type="Proteomes" id="UP001156870">
    <property type="component" value="Unassembled WGS sequence"/>
</dbReference>
<dbReference type="EMBL" id="BSPD01000067">
    <property type="protein sequence ID" value="GLS27190.1"/>
    <property type="molecule type" value="Genomic_DNA"/>
</dbReference>
<feature type="region of interest" description="Disordered" evidence="1">
    <location>
        <begin position="532"/>
        <end position="558"/>
    </location>
</feature>
<feature type="compositionally biased region" description="Pro residues" evidence="1">
    <location>
        <begin position="549"/>
        <end position="558"/>
    </location>
</feature>
<reference evidence="2 3" key="1">
    <citation type="journal article" date="2014" name="Int. J. Syst. Evol. Microbiol.">
        <title>Complete genome sequence of Corynebacterium casei LMG S-19264T (=DSM 44701T), isolated from a smear-ripened cheese.</title>
        <authorList>
            <consortium name="US DOE Joint Genome Institute (JGI-PGF)"/>
            <person name="Walter F."/>
            <person name="Albersmeier A."/>
            <person name="Kalinowski J."/>
            <person name="Ruckert C."/>
        </authorList>
    </citation>
    <scope>NUCLEOTIDE SEQUENCE [LARGE SCALE GENOMIC DNA]</scope>
    <source>
        <strain evidence="2 3">NBRC 110095</strain>
    </source>
</reference>
<name>A0AA37TBN2_9GAMM</name>
<accession>A0AA37TBN2</accession>
<proteinExistence type="predicted"/>
<organism evidence="2 3">
    <name type="scientific">Marinibactrum halimedae</name>
    <dbReference type="NCBI Taxonomy" id="1444977"/>
    <lineage>
        <taxon>Bacteria</taxon>
        <taxon>Pseudomonadati</taxon>
        <taxon>Pseudomonadota</taxon>
        <taxon>Gammaproteobacteria</taxon>
        <taxon>Cellvibrionales</taxon>
        <taxon>Cellvibrionaceae</taxon>
        <taxon>Marinibactrum</taxon>
    </lineage>
</organism>
<dbReference type="RefSeq" id="WP_232595144.1">
    <property type="nucleotide sequence ID" value="NZ_BSPD01000067.1"/>
</dbReference>
<dbReference type="AlphaFoldDB" id="A0AA37TBN2"/>